<feature type="domain" description="YjeF C-terminal" evidence="2">
    <location>
        <begin position="1"/>
        <end position="107"/>
    </location>
</feature>
<organism evidence="3 4">
    <name type="scientific">Citricoccus alkalitolerans</name>
    <dbReference type="NCBI Taxonomy" id="246603"/>
    <lineage>
        <taxon>Bacteria</taxon>
        <taxon>Bacillati</taxon>
        <taxon>Actinomycetota</taxon>
        <taxon>Actinomycetes</taxon>
        <taxon>Micrococcales</taxon>
        <taxon>Micrococcaceae</taxon>
        <taxon>Citricoccus</taxon>
    </lineage>
</organism>
<evidence type="ECO:0000259" key="2">
    <source>
        <dbReference type="PROSITE" id="PS51383"/>
    </source>
</evidence>
<comment type="caution">
    <text evidence="3">The sequence shown here is derived from an EMBL/GenBank/DDBJ whole genome shotgun (WGS) entry which is preliminary data.</text>
</comment>
<dbReference type="Gene3D" id="3.40.1190.20">
    <property type="match status" value="1"/>
</dbReference>
<sequence length="107" mass="11322">MTTPSRLAEVINACVDGGLPLVLDASALGLVELEDLDRLRAAACDVVLAPHQGELLKLVDRLAPDIAAGFTNVAKADPVAAARRTPHGRGAGRRRPPQRLHDGLRYA</sequence>
<proteinExistence type="predicted"/>
<dbReference type="InterPro" id="IPR029056">
    <property type="entry name" value="Ribokinase-like"/>
</dbReference>
<protein>
    <recommendedName>
        <fullName evidence="2">YjeF C-terminal domain-containing protein</fullName>
    </recommendedName>
</protein>
<dbReference type="PROSITE" id="PS51383">
    <property type="entry name" value="YJEF_C_3"/>
    <property type="match status" value="1"/>
</dbReference>
<dbReference type="EMBL" id="JBHSEN010000001">
    <property type="protein sequence ID" value="MFC4428436.1"/>
    <property type="molecule type" value="Genomic_DNA"/>
</dbReference>
<feature type="region of interest" description="Disordered" evidence="1">
    <location>
        <begin position="78"/>
        <end position="107"/>
    </location>
</feature>
<name>A0ABV8XU02_9MICC</name>
<evidence type="ECO:0000313" key="4">
    <source>
        <dbReference type="Proteomes" id="UP001595965"/>
    </source>
</evidence>
<evidence type="ECO:0000313" key="3">
    <source>
        <dbReference type="EMBL" id="MFC4428436.1"/>
    </source>
</evidence>
<dbReference type="Proteomes" id="UP001595965">
    <property type="component" value="Unassembled WGS sequence"/>
</dbReference>
<keyword evidence="4" id="KW-1185">Reference proteome</keyword>
<dbReference type="RefSeq" id="WP_344230081.1">
    <property type="nucleotide sequence ID" value="NZ_BAAALH010000002.1"/>
</dbReference>
<gene>
    <name evidence="3" type="ORF">ACFO0K_01930</name>
</gene>
<accession>A0ABV8XU02</accession>
<evidence type="ECO:0000256" key="1">
    <source>
        <dbReference type="SAM" id="MobiDB-lite"/>
    </source>
</evidence>
<dbReference type="InterPro" id="IPR000631">
    <property type="entry name" value="CARKD"/>
</dbReference>
<feature type="compositionally biased region" description="Basic residues" evidence="1">
    <location>
        <begin position="84"/>
        <end position="98"/>
    </location>
</feature>
<dbReference type="SUPFAM" id="SSF53613">
    <property type="entry name" value="Ribokinase-like"/>
    <property type="match status" value="1"/>
</dbReference>
<reference evidence="4" key="1">
    <citation type="journal article" date="2019" name="Int. J. Syst. Evol. Microbiol.">
        <title>The Global Catalogue of Microorganisms (GCM) 10K type strain sequencing project: providing services to taxonomists for standard genome sequencing and annotation.</title>
        <authorList>
            <consortium name="The Broad Institute Genomics Platform"/>
            <consortium name="The Broad Institute Genome Sequencing Center for Infectious Disease"/>
            <person name="Wu L."/>
            <person name="Ma J."/>
        </authorList>
    </citation>
    <scope>NUCLEOTIDE SEQUENCE [LARGE SCALE GENOMIC DNA]</scope>
    <source>
        <strain evidence="4">CGMCC 1.12125</strain>
    </source>
</reference>